<evidence type="ECO:0000313" key="8">
    <source>
        <dbReference type="EMBL" id="CUS02511.2"/>
    </source>
</evidence>
<comment type="similarity">
    <text evidence="1 6">Belongs to the SbcD family.</text>
</comment>
<dbReference type="KEGG" id="pbf:CFX0092_A0633"/>
<dbReference type="RefSeq" id="WP_095042116.1">
    <property type="nucleotide sequence ID" value="NZ_LN890655.1"/>
</dbReference>
<name>A0A160SYF8_9CHLR</name>
<sequence length="415" mass="46953">MPLRILHFADAHIDIANYGRHDPITGLPYRVVDYLKSLDAIVDAAIDERVDLVIFAGDAYKDRNPQPTFQRAWGERMMRLSRAGIPTLLLIGNHDIAPAESRAHTLQEYTTLAVPHIFVADSLRLWRPEELGVPVQVLALPWITRSRFMARHDMAGRSIEEIHDIILNRIRDSLETTLATEIDPAVPLILTAHASIVGANYGSERLVMLGQDLALSKDLVTDPRIDYVALGHIHKHQVLHHQPPVVYAGSIERIDFGETKEKKGYVLAEVSRGHTTWRFVPLETRPFYDYQIRVEARDDFMEYIMERLLSPEKLADSICRLRLEYPNELDGMLDEKAIRDHHDGAFHFKLAKNRLGSQKTRLGGLGTVESLGPYELLDLYWQTKSRPAEEIAGLLGLAEEILDIHPAAANDQPAT</sequence>
<accession>A0A160SYF8</accession>
<dbReference type="InterPro" id="IPR004593">
    <property type="entry name" value="SbcD"/>
</dbReference>
<dbReference type="NCBIfam" id="TIGR00619">
    <property type="entry name" value="sbcd"/>
    <property type="match status" value="1"/>
</dbReference>
<dbReference type="GO" id="GO:0006310">
    <property type="term" value="P:DNA recombination"/>
    <property type="evidence" value="ECO:0007669"/>
    <property type="project" value="UniProtKB-KW"/>
</dbReference>
<dbReference type="InterPro" id="IPR004843">
    <property type="entry name" value="Calcineurin-like_PHP"/>
</dbReference>
<keyword evidence="9" id="KW-1185">Reference proteome</keyword>
<dbReference type="InterPro" id="IPR041796">
    <property type="entry name" value="Mre11_N"/>
</dbReference>
<dbReference type="GO" id="GO:0006260">
    <property type="term" value="P:DNA replication"/>
    <property type="evidence" value="ECO:0007669"/>
    <property type="project" value="UniProtKB-KW"/>
</dbReference>
<dbReference type="GO" id="GO:0004519">
    <property type="term" value="F:endonuclease activity"/>
    <property type="evidence" value="ECO:0007669"/>
    <property type="project" value="UniProtKB-KW"/>
</dbReference>
<dbReference type="InterPro" id="IPR050535">
    <property type="entry name" value="DNA_Repair-Maintenance_Comp"/>
</dbReference>
<gene>
    <name evidence="6 8" type="primary">sbcD</name>
    <name evidence="8" type="ORF">CFX0092_A0633</name>
</gene>
<dbReference type="PANTHER" id="PTHR30337">
    <property type="entry name" value="COMPONENT OF ATP-DEPENDENT DSDNA EXONUCLEASE"/>
    <property type="match status" value="1"/>
</dbReference>
<evidence type="ECO:0000256" key="2">
    <source>
        <dbReference type="ARBA" id="ARBA00013365"/>
    </source>
</evidence>
<keyword evidence="6" id="KW-0255">Endonuclease</keyword>
<dbReference type="GO" id="GO:0008408">
    <property type="term" value="F:3'-5' exonuclease activity"/>
    <property type="evidence" value="ECO:0007669"/>
    <property type="project" value="InterPro"/>
</dbReference>
<dbReference type="InterPro" id="IPR029052">
    <property type="entry name" value="Metallo-depent_PP-like"/>
</dbReference>
<dbReference type="PANTHER" id="PTHR30337:SF0">
    <property type="entry name" value="NUCLEASE SBCCD SUBUNIT D"/>
    <property type="match status" value="1"/>
</dbReference>
<organism evidence="8 9">
    <name type="scientific">Candidatus Promineifilum breve</name>
    <dbReference type="NCBI Taxonomy" id="1806508"/>
    <lineage>
        <taxon>Bacteria</taxon>
        <taxon>Bacillati</taxon>
        <taxon>Chloroflexota</taxon>
        <taxon>Ardenticatenia</taxon>
        <taxon>Candidatus Promineifilales</taxon>
        <taxon>Candidatus Promineifilaceae</taxon>
        <taxon>Candidatus Promineifilum</taxon>
    </lineage>
</organism>
<evidence type="ECO:0000256" key="6">
    <source>
        <dbReference type="RuleBase" id="RU363069"/>
    </source>
</evidence>
<dbReference type="Gene3D" id="3.60.21.10">
    <property type="match status" value="1"/>
</dbReference>
<dbReference type="CDD" id="cd00840">
    <property type="entry name" value="MPP_Mre11_N"/>
    <property type="match status" value="1"/>
</dbReference>
<comment type="function">
    <text evidence="6">SbcCD cleaves DNA hairpin structures. These structures can inhibit DNA replication and are intermediates in certain DNA recombination reactions. The complex acts as a 3'-&gt;5' double strand exonuclease that can open hairpins. It also has a 5' single-strand endonuclease activity.</text>
</comment>
<evidence type="ECO:0000256" key="1">
    <source>
        <dbReference type="ARBA" id="ARBA00010555"/>
    </source>
</evidence>
<keyword evidence="3 6" id="KW-0540">Nuclease</keyword>
<reference evidence="8" key="1">
    <citation type="submission" date="2016-01" db="EMBL/GenBank/DDBJ databases">
        <authorList>
            <person name="Mcilroy J.S."/>
            <person name="Karst M S."/>
            <person name="Albertsen M."/>
        </authorList>
    </citation>
    <scope>NUCLEOTIDE SEQUENCE</scope>
    <source>
        <strain evidence="8">Cfx-K</strain>
    </source>
</reference>
<proteinExistence type="inferred from homology"/>
<dbReference type="OrthoDB" id="9773856at2"/>
<comment type="subunit">
    <text evidence="6">Heterodimer of SbcC and SbcD.</text>
</comment>
<dbReference type="Proteomes" id="UP000215027">
    <property type="component" value="Chromosome I"/>
</dbReference>
<evidence type="ECO:0000313" key="9">
    <source>
        <dbReference type="Proteomes" id="UP000215027"/>
    </source>
</evidence>
<keyword evidence="5 6" id="KW-0269">Exonuclease</keyword>
<keyword evidence="6" id="KW-0233">DNA recombination</keyword>
<dbReference type="SUPFAM" id="SSF56300">
    <property type="entry name" value="Metallo-dependent phosphatases"/>
    <property type="match status" value="1"/>
</dbReference>
<evidence type="ECO:0000259" key="7">
    <source>
        <dbReference type="Pfam" id="PF00149"/>
    </source>
</evidence>
<keyword evidence="4 6" id="KW-0378">Hydrolase</keyword>
<evidence type="ECO:0000256" key="3">
    <source>
        <dbReference type="ARBA" id="ARBA00022722"/>
    </source>
</evidence>
<evidence type="ECO:0000256" key="4">
    <source>
        <dbReference type="ARBA" id="ARBA00022801"/>
    </source>
</evidence>
<keyword evidence="6" id="KW-0235">DNA replication</keyword>
<evidence type="ECO:0000256" key="5">
    <source>
        <dbReference type="ARBA" id="ARBA00022839"/>
    </source>
</evidence>
<dbReference type="Pfam" id="PF00149">
    <property type="entry name" value="Metallophos"/>
    <property type="match status" value="1"/>
</dbReference>
<feature type="domain" description="Calcineurin-like phosphoesterase" evidence="7">
    <location>
        <begin position="3"/>
        <end position="235"/>
    </location>
</feature>
<dbReference type="EMBL" id="LN890655">
    <property type="protein sequence ID" value="CUS02511.2"/>
    <property type="molecule type" value="Genomic_DNA"/>
</dbReference>
<dbReference type="AlphaFoldDB" id="A0A160SYF8"/>
<protein>
    <recommendedName>
        <fullName evidence="2 6">Nuclease SbcCD subunit D</fullName>
    </recommendedName>
</protein>